<dbReference type="Gene3D" id="1.20.1070.10">
    <property type="entry name" value="Rhodopsin 7-helix transmembrane proteins"/>
    <property type="match status" value="1"/>
</dbReference>
<sequence>MSTASIYNLLAISFDRYMAVHQPIHYPGILSKRIIRLMIFLVWAFSGLLALCLFILETFHDSPKHECTPMKLPSLYIIFSALASFIVPAVIMIVLNVSIFRTVLSTTRSNNVFIDSGSSMRIHRGKPKLSNKIIKQDSLYETITVEHPTISGEAQIGDILKNDKPMSENCKSNGNSRLKSFLTHVMVVSLISTNKRKHNNVMSQIGR</sequence>
<evidence type="ECO:0000313" key="13">
    <source>
        <dbReference type="Proteomes" id="UP000053766"/>
    </source>
</evidence>
<evidence type="ECO:0000256" key="2">
    <source>
        <dbReference type="ARBA" id="ARBA00022475"/>
    </source>
</evidence>
<reference evidence="13" key="2">
    <citation type="journal article" date="2016" name="Sci. Rep.">
        <title>Dictyocaulus viviparus genome, variome and transcriptome elucidate lungworm biology and support future intervention.</title>
        <authorList>
            <person name="McNulty S.N."/>
            <person name="Strube C."/>
            <person name="Rosa B.A."/>
            <person name="Martin J.C."/>
            <person name="Tyagi R."/>
            <person name="Choi Y.J."/>
            <person name="Wang Q."/>
            <person name="Hallsworth Pepin K."/>
            <person name="Zhang X."/>
            <person name="Ozersky P."/>
            <person name="Wilson R.K."/>
            <person name="Sternberg P.W."/>
            <person name="Gasser R.B."/>
            <person name="Mitreva M."/>
        </authorList>
    </citation>
    <scope>NUCLEOTIDE SEQUENCE [LARGE SCALE GENOMIC DNA]</scope>
    <source>
        <strain evidence="13">HannoverDv2000</strain>
    </source>
</reference>
<keyword evidence="5" id="KW-0297">G-protein coupled receptor</keyword>
<keyword evidence="4 10" id="KW-1133">Transmembrane helix</keyword>
<protein>
    <recommendedName>
        <fullName evidence="11">G-protein coupled receptors family 1 profile domain-containing protein</fullName>
    </recommendedName>
</protein>
<accession>A0A0D8XSG5</accession>
<dbReference type="Pfam" id="PF00001">
    <property type="entry name" value="7tm_1"/>
    <property type="match status" value="1"/>
</dbReference>
<dbReference type="PANTHER" id="PTHR24248">
    <property type="entry name" value="ADRENERGIC RECEPTOR-RELATED G-PROTEIN COUPLED RECEPTOR"/>
    <property type="match status" value="1"/>
</dbReference>
<evidence type="ECO:0000313" key="12">
    <source>
        <dbReference type="EMBL" id="KJH47475.1"/>
    </source>
</evidence>
<evidence type="ECO:0000256" key="7">
    <source>
        <dbReference type="ARBA" id="ARBA00023157"/>
    </source>
</evidence>
<evidence type="ECO:0000256" key="1">
    <source>
        <dbReference type="ARBA" id="ARBA00004651"/>
    </source>
</evidence>
<keyword evidence="3 10" id="KW-0812">Transmembrane</keyword>
<comment type="subcellular location">
    <subcellularLocation>
        <location evidence="1">Cell membrane</location>
        <topology evidence="1">Multi-pass membrane protein</topology>
    </subcellularLocation>
</comment>
<evidence type="ECO:0000256" key="3">
    <source>
        <dbReference type="ARBA" id="ARBA00022692"/>
    </source>
</evidence>
<keyword evidence="6 10" id="KW-0472">Membrane</keyword>
<dbReference type="OrthoDB" id="6358729at2759"/>
<keyword evidence="9" id="KW-0807">Transducer</keyword>
<feature type="transmembrane region" description="Helical" evidence="10">
    <location>
        <begin position="76"/>
        <end position="100"/>
    </location>
</feature>
<dbReference type="STRING" id="29172.A0A0D8XSG5"/>
<dbReference type="AlphaFoldDB" id="A0A0D8XSG5"/>
<dbReference type="InterPro" id="IPR017452">
    <property type="entry name" value="GPCR_Rhodpsn_7TM"/>
</dbReference>
<keyword evidence="7" id="KW-1015">Disulfide bond</keyword>
<dbReference type="GO" id="GO:0005886">
    <property type="term" value="C:plasma membrane"/>
    <property type="evidence" value="ECO:0007669"/>
    <property type="project" value="UniProtKB-SubCell"/>
</dbReference>
<feature type="transmembrane region" description="Helical" evidence="10">
    <location>
        <begin position="34"/>
        <end position="56"/>
    </location>
</feature>
<dbReference type="SUPFAM" id="SSF81321">
    <property type="entry name" value="Family A G protein-coupled receptor-like"/>
    <property type="match status" value="1"/>
</dbReference>
<evidence type="ECO:0000256" key="9">
    <source>
        <dbReference type="ARBA" id="ARBA00023224"/>
    </source>
</evidence>
<dbReference type="InterPro" id="IPR000276">
    <property type="entry name" value="GPCR_Rhodpsn"/>
</dbReference>
<evidence type="ECO:0000256" key="8">
    <source>
        <dbReference type="ARBA" id="ARBA00023170"/>
    </source>
</evidence>
<feature type="domain" description="G-protein coupled receptors family 1 profile" evidence="11">
    <location>
        <begin position="1"/>
        <end position="109"/>
    </location>
</feature>
<reference evidence="12 13" key="1">
    <citation type="submission" date="2013-11" db="EMBL/GenBank/DDBJ databases">
        <title>Draft genome of the bovine lungworm Dictyocaulus viviparus.</title>
        <authorList>
            <person name="Mitreva M."/>
        </authorList>
    </citation>
    <scope>NUCLEOTIDE SEQUENCE [LARGE SCALE GENOMIC DNA]</scope>
    <source>
        <strain evidence="12 13">HannoverDv2000</strain>
    </source>
</reference>
<evidence type="ECO:0000256" key="10">
    <source>
        <dbReference type="SAM" id="Phobius"/>
    </source>
</evidence>
<keyword evidence="13" id="KW-1185">Reference proteome</keyword>
<dbReference type="EMBL" id="KN716305">
    <property type="protein sequence ID" value="KJH47475.1"/>
    <property type="molecule type" value="Genomic_DNA"/>
</dbReference>
<keyword evidence="2" id="KW-1003">Cell membrane</keyword>
<dbReference type="Proteomes" id="UP000053766">
    <property type="component" value="Unassembled WGS sequence"/>
</dbReference>
<proteinExistence type="predicted"/>
<dbReference type="GO" id="GO:0004930">
    <property type="term" value="F:G protein-coupled receptor activity"/>
    <property type="evidence" value="ECO:0007669"/>
    <property type="project" value="UniProtKB-KW"/>
</dbReference>
<gene>
    <name evidence="12" type="ORF">DICVIV_06413</name>
</gene>
<dbReference type="PROSITE" id="PS50262">
    <property type="entry name" value="G_PROTEIN_RECEP_F1_2"/>
    <property type="match status" value="1"/>
</dbReference>
<evidence type="ECO:0000256" key="4">
    <source>
        <dbReference type="ARBA" id="ARBA00022989"/>
    </source>
</evidence>
<keyword evidence="8" id="KW-0675">Receptor</keyword>
<evidence type="ECO:0000256" key="6">
    <source>
        <dbReference type="ARBA" id="ARBA00023136"/>
    </source>
</evidence>
<dbReference type="PANTHER" id="PTHR24248:SF125">
    <property type="entry name" value="DOPAMINE D2-LIKE RECEPTOR"/>
    <property type="match status" value="1"/>
</dbReference>
<evidence type="ECO:0000259" key="11">
    <source>
        <dbReference type="PROSITE" id="PS50262"/>
    </source>
</evidence>
<evidence type="ECO:0000256" key="5">
    <source>
        <dbReference type="ARBA" id="ARBA00023040"/>
    </source>
</evidence>
<organism evidence="12 13">
    <name type="scientific">Dictyocaulus viviparus</name>
    <name type="common">Bovine lungworm</name>
    <dbReference type="NCBI Taxonomy" id="29172"/>
    <lineage>
        <taxon>Eukaryota</taxon>
        <taxon>Metazoa</taxon>
        <taxon>Ecdysozoa</taxon>
        <taxon>Nematoda</taxon>
        <taxon>Chromadorea</taxon>
        <taxon>Rhabditida</taxon>
        <taxon>Rhabditina</taxon>
        <taxon>Rhabditomorpha</taxon>
        <taxon>Strongyloidea</taxon>
        <taxon>Metastrongylidae</taxon>
        <taxon>Dictyocaulus</taxon>
    </lineage>
</organism>
<name>A0A0D8XSG5_DICVI</name>
<dbReference type="PROSITE" id="PS00237">
    <property type="entry name" value="G_PROTEIN_RECEP_F1_1"/>
    <property type="match status" value="1"/>
</dbReference>